<evidence type="ECO:0000313" key="2">
    <source>
        <dbReference type="EMBL" id="XDK31749.1"/>
    </source>
</evidence>
<accession>A0AB39HI41</accession>
<protein>
    <recommendedName>
        <fullName evidence="3">Competence protein</fullName>
    </recommendedName>
</protein>
<evidence type="ECO:0000256" key="1">
    <source>
        <dbReference type="SAM" id="MobiDB-lite"/>
    </source>
</evidence>
<feature type="region of interest" description="Disordered" evidence="1">
    <location>
        <begin position="21"/>
        <end position="47"/>
    </location>
</feature>
<sequence>MKKEMKKIAAPYSKKKILHVPQEFPEGPFGAASFEKEPHKEKNEKKD</sequence>
<dbReference type="EMBL" id="CP162599">
    <property type="protein sequence ID" value="XDK31749.1"/>
    <property type="molecule type" value="Genomic_DNA"/>
</dbReference>
<proteinExistence type="predicted"/>
<feature type="compositionally biased region" description="Basic and acidic residues" evidence="1">
    <location>
        <begin position="34"/>
        <end position="47"/>
    </location>
</feature>
<gene>
    <name evidence="2" type="ORF">AB4Y30_12025</name>
</gene>
<evidence type="ECO:0008006" key="3">
    <source>
        <dbReference type="Google" id="ProtNLM"/>
    </source>
</evidence>
<name>A0AB39HI41_9BACI</name>
<dbReference type="RefSeq" id="WP_368652474.1">
    <property type="nucleotide sequence ID" value="NZ_CP162599.1"/>
</dbReference>
<reference evidence="2" key="1">
    <citation type="submission" date="2024-07" db="EMBL/GenBank/DDBJ databases">
        <title>Halotolerant mesophilic bacterium Ornithinibacillus sp. 4-3, sp. nov., isolated from soil.</title>
        <authorList>
            <person name="Sidarenka A.V."/>
            <person name="Guliayeva D.E."/>
            <person name="Leanovich S.I."/>
            <person name="Hileuskaya K.S."/>
            <person name="Akhremchuk A.E."/>
            <person name="Sikolenko M.A."/>
            <person name="Valentovich L.N."/>
        </authorList>
    </citation>
    <scope>NUCLEOTIDE SEQUENCE</scope>
    <source>
        <strain evidence="2">4-3</strain>
    </source>
</reference>
<dbReference type="AlphaFoldDB" id="A0AB39HI41"/>
<organism evidence="2">
    <name type="scientific">Ornithinibacillus sp. 4-3</name>
    <dbReference type="NCBI Taxonomy" id="3231488"/>
    <lineage>
        <taxon>Bacteria</taxon>
        <taxon>Bacillati</taxon>
        <taxon>Bacillota</taxon>
        <taxon>Bacilli</taxon>
        <taxon>Bacillales</taxon>
        <taxon>Bacillaceae</taxon>
        <taxon>Ornithinibacillus</taxon>
    </lineage>
</organism>